<dbReference type="RefSeq" id="XP_022456383.1">
    <property type="nucleotide sequence ID" value="XM_022604857.1"/>
</dbReference>
<reference evidence="7" key="2">
    <citation type="submission" date="2014-02" db="EMBL/GenBank/DDBJ databases">
        <title>Complete DNA sequence of /Kuraishia capsulata/ illustrates novel genomic features among budding yeasts (/Saccharomycotina/).</title>
        <authorList>
            <person name="Morales L."/>
            <person name="Noel B."/>
            <person name="Porcel B."/>
            <person name="Marcet-Houben M."/>
            <person name="Hullo M-F."/>
            <person name="Sacerdot C."/>
            <person name="Tekaia F."/>
            <person name="Leh-Louis V."/>
            <person name="Despons L."/>
            <person name="Khanna V."/>
            <person name="Aury J-M."/>
            <person name="Barbe V."/>
            <person name="Couloux A."/>
            <person name="Labadie K."/>
            <person name="Pelletier E."/>
            <person name="Souciet J-L."/>
            <person name="Boekhout T."/>
            <person name="Gabaldon T."/>
            <person name="Wincker P."/>
            <person name="Dujon B."/>
        </authorList>
    </citation>
    <scope>NUCLEOTIDE SEQUENCE</scope>
    <source>
        <strain evidence="7">CBS 1993</strain>
    </source>
</reference>
<feature type="transmembrane region" description="Helical" evidence="6">
    <location>
        <begin position="344"/>
        <end position="364"/>
    </location>
</feature>
<dbReference type="STRING" id="1382522.W6MFJ3"/>
<evidence type="ECO:0000256" key="1">
    <source>
        <dbReference type="ARBA" id="ARBA00004141"/>
    </source>
</evidence>
<evidence type="ECO:0000256" key="5">
    <source>
        <dbReference type="SAM" id="MobiDB-lite"/>
    </source>
</evidence>
<feature type="transmembrane region" description="Helical" evidence="6">
    <location>
        <begin position="464"/>
        <end position="484"/>
    </location>
</feature>
<proteinExistence type="predicted"/>
<feature type="compositionally biased region" description="Low complexity" evidence="5">
    <location>
        <begin position="208"/>
        <end position="224"/>
    </location>
</feature>
<organism evidence="7 8">
    <name type="scientific">Kuraishia capsulata CBS 1993</name>
    <dbReference type="NCBI Taxonomy" id="1382522"/>
    <lineage>
        <taxon>Eukaryota</taxon>
        <taxon>Fungi</taxon>
        <taxon>Dikarya</taxon>
        <taxon>Ascomycota</taxon>
        <taxon>Saccharomycotina</taxon>
        <taxon>Pichiomycetes</taxon>
        <taxon>Pichiales</taxon>
        <taxon>Pichiaceae</taxon>
        <taxon>Kuraishia</taxon>
    </lineage>
</organism>
<feature type="transmembrane region" description="Helical" evidence="6">
    <location>
        <begin position="72"/>
        <end position="95"/>
    </location>
</feature>
<dbReference type="GeneID" id="34517771"/>
<dbReference type="PANTHER" id="PTHR31274:SF1">
    <property type="entry name" value="AGL149CP"/>
    <property type="match status" value="1"/>
</dbReference>
<evidence type="ECO:0000313" key="8">
    <source>
        <dbReference type="Proteomes" id="UP000019384"/>
    </source>
</evidence>
<feature type="transmembrane region" description="Helical" evidence="6">
    <location>
        <begin position="425"/>
        <end position="444"/>
    </location>
</feature>
<feature type="region of interest" description="Disordered" evidence="5">
    <location>
        <begin position="187"/>
        <end position="273"/>
    </location>
</feature>
<accession>W6MFJ3</accession>
<feature type="transmembrane region" description="Helical" evidence="6">
    <location>
        <begin position="384"/>
        <end position="404"/>
    </location>
</feature>
<feature type="transmembrane region" description="Helical" evidence="6">
    <location>
        <begin position="42"/>
        <end position="60"/>
    </location>
</feature>
<evidence type="ECO:0000256" key="4">
    <source>
        <dbReference type="ARBA" id="ARBA00023136"/>
    </source>
</evidence>
<sequence length="524" mass="57645">MSVPLGDIIYTAVKPIIKIYLIMGIGFYMTRKNVLSVETTRNISDLAITILLPCLMFNKIVTNISNAELKQIGTILLDGACLQLGGASLALGLAVLLKCPKYWIGGAISVGLLPNISDLPIAYLQTLGTGGVITSAESEKGVAYACIFTCLQLLFQFNLGGFRLIGWDLREEIRKAKELAENDEKIAFGASSSSEEDERNTVLQPENSSDNPVSEVSSLSSVASGQNQDQRREFIDARPYSENPVSATTTRRRRASVARSVATNEESRDETAQTMEDVVRLYSRVGSIVEGQDPDTQGLTELGLRQSQSHQKEPVKNNIPISSRVWHVVKQTLKMIGLSCLKPISIVMVVSVCFSMIPWVRALFVHNTQASVPDAPDSEPPLSFIMDFTSYVGAAQVPLGLLLLGGTISRLQIKGIDKRAFRIPLALVFMRLILFPVIGSLLNHRFKKIGLFYDDKILEFVCSITWGLPPATSMIYITALYMPATSKERIQIDSLALTYIFSYTILVVSLPFLTSYTLKVPLGY</sequence>
<feature type="transmembrane region" description="Helical" evidence="6">
    <location>
        <begin position="102"/>
        <end position="122"/>
    </location>
</feature>
<dbReference type="GO" id="GO:0055085">
    <property type="term" value="P:transmembrane transport"/>
    <property type="evidence" value="ECO:0007669"/>
    <property type="project" value="InterPro"/>
</dbReference>
<evidence type="ECO:0000256" key="6">
    <source>
        <dbReference type="SAM" id="Phobius"/>
    </source>
</evidence>
<comment type="subcellular location">
    <subcellularLocation>
        <location evidence="1">Membrane</location>
        <topology evidence="1">Multi-pass membrane protein</topology>
    </subcellularLocation>
</comment>
<feature type="transmembrane region" description="Helical" evidence="6">
    <location>
        <begin position="496"/>
        <end position="518"/>
    </location>
</feature>
<dbReference type="InterPro" id="IPR004776">
    <property type="entry name" value="Mem_transp_PIN-like"/>
</dbReference>
<dbReference type="EMBL" id="HG793125">
    <property type="protein sequence ID" value="CDK24366.1"/>
    <property type="molecule type" value="Genomic_DNA"/>
</dbReference>
<protein>
    <recommendedName>
        <fullName evidence="9">Auxin efflux carrier</fullName>
    </recommendedName>
</protein>
<dbReference type="Proteomes" id="UP000019384">
    <property type="component" value="Unassembled WGS sequence"/>
</dbReference>
<keyword evidence="3 6" id="KW-1133">Transmembrane helix</keyword>
<dbReference type="HOGENOM" id="CLU_021924_0_1_1"/>
<name>W6MFJ3_9ASCO</name>
<keyword evidence="2 6" id="KW-0812">Transmembrane</keyword>
<feature type="transmembrane region" description="Helical" evidence="6">
    <location>
        <begin position="142"/>
        <end position="165"/>
    </location>
</feature>
<keyword evidence="8" id="KW-1185">Reference proteome</keyword>
<dbReference type="InterPro" id="IPR040254">
    <property type="entry name" value="Ecm3-like"/>
</dbReference>
<gene>
    <name evidence="7" type="ORF">KUCA_T00000327001</name>
</gene>
<dbReference type="GO" id="GO:0016020">
    <property type="term" value="C:membrane"/>
    <property type="evidence" value="ECO:0007669"/>
    <property type="project" value="UniProtKB-SubCell"/>
</dbReference>
<evidence type="ECO:0008006" key="9">
    <source>
        <dbReference type="Google" id="ProtNLM"/>
    </source>
</evidence>
<reference evidence="7" key="1">
    <citation type="submission" date="2013-12" db="EMBL/GenBank/DDBJ databases">
        <authorList>
            <person name="Genoscope - CEA"/>
        </authorList>
    </citation>
    <scope>NUCLEOTIDE SEQUENCE</scope>
    <source>
        <strain evidence="7">CBS 1993</strain>
    </source>
</reference>
<keyword evidence="4 6" id="KW-0472">Membrane</keyword>
<dbReference type="AlphaFoldDB" id="W6MFJ3"/>
<feature type="transmembrane region" description="Helical" evidence="6">
    <location>
        <begin position="12"/>
        <end position="30"/>
    </location>
</feature>
<evidence type="ECO:0000256" key="2">
    <source>
        <dbReference type="ARBA" id="ARBA00022692"/>
    </source>
</evidence>
<evidence type="ECO:0000256" key="3">
    <source>
        <dbReference type="ARBA" id="ARBA00022989"/>
    </source>
</evidence>
<dbReference type="PANTHER" id="PTHR31274">
    <property type="entry name" value="PROTEIN ECM3"/>
    <property type="match status" value="1"/>
</dbReference>
<dbReference type="OrthoDB" id="435607at2759"/>
<evidence type="ECO:0000313" key="7">
    <source>
        <dbReference type="EMBL" id="CDK24366.1"/>
    </source>
</evidence>
<dbReference type="Pfam" id="PF03547">
    <property type="entry name" value="Mem_trans"/>
    <property type="match status" value="1"/>
</dbReference>